<reference evidence="2" key="1">
    <citation type="journal article" date="2009" name="Rice">
        <title>De Novo Next Generation Sequencing of Plant Genomes.</title>
        <authorList>
            <person name="Rounsley S."/>
            <person name="Marri P.R."/>
            <person name="Yu Y."/>
            <person name="He R."/>
            <person name="Sisneros N."/>
            <person name="Goicoechea J.L."/>
            <person name="Lee S.J."/>
            <person name="Angelova A."/>
            <person name="Kudrna D."/>
            <person name="Luo M."/>
            <person name="Affourtit J."/>
            <person name="Desany B."/>
            <person name="Knight J."/>
            <person name="Niazi F."/>
            <person name="Egholm M."/>
            <person name="Wing R.A."/>
        </authorList>
    </citation>
    <scope>NUCLEOTIDE SEQUENCE [LARGE SCALE GENOMIC DNA]</scope>
    <source>
        <strain evidence="2">cv. IRGC 105608</strain>
    </source>
</reference>
<sequence length="70" mass="7377">MSAGGDARRRRRRPQRRDASSGVVVSLDQFEPRTPASADKNTHAYGSCGLHGSTVRLAGSLALDGAAVRV</sequence>
<organism evidence="2">
    <name type="scientific">Oryza barthii</name>
    <dbReference type="NCBI Taxonomy" id="65489"/>
    <lineage>
        <taxon>Eukaryota</taxon>
        <taxon>Viridiplantae</taxon>
        <taxon>Streptophyta</taxon>
        <taxon>Embryophyta</taxon>
        <taxon>Tracheophyta</taxon>
        <taxon>Spermatophyta</taxon>
        <taxon>Magnoliopsida</taxon>
        <taxon>Liliopsida</taxon>
        <taxon>Poales</taxon>
        <taxon>Poaceae</taxon>
        <taxon>BOP clade</taxon>
        <taxon>Oryzoideae</taxon>
        <taxon>Oryzeae</taxon>
        <taxon>Oryzinae</taxon>
        <taxon>Oryza</taxon>
    </lineage>
</organism>
<evidence type="ECO:0000256" key="1">
    <source>
        <dbReference type="SAM" id="MobiDB-lite"/>
    </source>
</evidence>
<evidence type="ECO:0000313" key="2">
    <source>
        <dbReference type="EnsemblPlants" id="OBART08G02030.1"/>
    </source>
</evidence>
<dbReference type="Gramene" id="OBART08G02030.1">
    <property type="protein sequence ID" value="OBART08G02030.1"/>
    <property type="gene ID" value="OBART08G02030"/>
</dbReference>
<dbReference type="AlphaFoldDB" id="A0A0D3GW22"/>
<reference evidence="2" key="2">
    <citation type="submission" date="2015-03" db="UniProtKB">
        <authorList>
            <consortium name="EnsemblPlants"/>
        </authorList>
    </citation>
    <scope>IDENTIFICATION</scope>
</reference>
<evidence type="ECO:0000313" key="3">
    <source>
        <dbReference type="Proteomes" id="UP000026960"/>
    </source>
</evidence>
<keyword evidence="3" id="KW-1185">Reference proteome</keyword>
<dbReference type="HOGENOM" id="CLU_2761794_0_0_1"/>
<dbReference type="EnsemblPlants" id="OBART08G02030.1">
    <property type="protein sequence ID" value="OBART08G02030.1"/>
    <property type="gene ID" value="OBART08G02030"/>
</dbReference>
<dbReference type="Proteomes" id="UP000026960">
    <property type="component" value="Chromosome 8"/>
</dbReference>
<feature type="region of interest" description="Disordered" evidence="1">
    <location>
        <begin position="1"/>
        <end position="41"/>
    </location>
</feature>
<protein>
    <submittedName>
        <fullName evidence="2">Uncharacterized protein</fullName>
    </submittedName>
</protein>
<proteinExistence type="predicted"/>
<dbReference type="PaxDb" id="65489-OBART08G02030.1"/>
<name>A0A0D3GW22_9ORYZ</name>
<accession>A0A0D3GW22</accession>